<dbReference type="Gene3D" id="1.10.600.10">
    <property type="entry name" value="Farnesyl Diphosphate Synthase"/>
    <property type="match status" value="1"/>
</dbReference>
<dbReference type="AlphaFoldDB" id="A0A835LJ58"/>
<gene>
    <name evidence="2" type="ORF">IFM89_022189</name>
</gene>
<name>A0A835LJ58_9MAGN</name>
<comment type="caution">
    <text evidence="2">The sequence shown here is derived from an EMBL/GenBank/DDBJ whole genome shotgun (WGS) entry which is preliminary data.</text>
</comment>
<organism evidence="2 3">
    <name type="scientific">Coptis chinensis</name>
    <dbReference type="NCBI Taxonomy" id="261450"/>
    <lineage>
        <taxon>Eukaryota</taxon>
        <taxon>Viridiplantae</taxon>
        <taxon>Streptophyta</taxon>
        <taxon>Embryophyta</taxon>
        <taxon>Tracheophyta</taxon>
        <taxon>Spermatophyta</taxon>
        <taxon>Magnoliopsida</taxon>
        <taxon>Ranunculales</taxon>
        <taxon>Ranunculaceae</taxon>
        <taxon>Coptidoideae</taxon>
        <taxon>Coptis</taxon>
    </lineage>
</organism>
<sequence length="91" mass="10273">MGRPSSRHEGVRPYPRPNKTGYHAFGPKIELLTRDGILPFGYELLAGLEDDATINPERILSAIQEISHAMGSQGMVEGRYKEMIDLYGIRW</sequence>
<feature type="region of interest" description="Disordered" evidence="1">
    <location>
        <begin position="1"/>
        <end position="21"/>
    </location>
</feature>
<dbReference type="OrthoDB" id="1923994at2759"/>
<dbReference type="Proteomes" id="UP000631114">
    <property type="component" value="Unassembled WGS sequence"/>
</dbReference>
<dbReference type="EMBL" id="JADFTS010000009">
    <property type="protein sequence ID" value="KAF9589271.1"/>
    <property type="molecule type" value="Genomic_DNA"/>
</dbReference>
<proteinExistence type="predicted"/>
<reference evidence="2 3" key="1">
    <citation type="submission" date="2020-10" db="EMBL/GenBank/DDBJ databases">
        <title>The Coptis chinensis genome and diversification of protoberbering-type alkaloids.</title>
        <authorList>
            <person name="Wang B."/>
            <person name="Shu S."/>
            <person name="Song C."/>
            <person name="Liu Y."/>
        </authorList>
    </citation>
    <scope>NUCLEOTIDE SEQUENCE [LARGE SCALE GENOMIC DNA]</scope>
    <source>
        <strain evidence="2">HL-2020</strain>
        <tissue evidence="2">Leaf</tissue>
    </source>
</reference>
<accession>A0A835LJ58</accession>
<dbReference type="InterPro" id="IPR008949">
    <property type="entry name" value="Isoprenoid_synthase_dom_sf"/>
</dbReference>
<feature type="compositionally biased region" description="Basic and acidic residues" evidence="1">
    <location>
        <begin position="1"/>
        <end position="11"/>
    </location>
</feature>
<evidence type="ECO:0000256" key="1">
    <source>
        <dbReference type="SAM" id="MobiDB-lite"/>
    </source>
</evidence>
<keyword evidence="3" id="KW-1185">Reference proteome</keyword>
<protein>
    <submittedName>
        <fullName evidence="2">Uncharacterized protein</fullName>
    </submittedName>
</protein>
<evidence type="ECO:0000313" key="2">
    <source>
        <dbReference type="EMBL" id="KAF9589271.1"/>
    </source>
</evidence>
<evidence type="ECO:0000313" key="3">
    <source>
        <dbReference type="Proteomes" id="UP000631114"/>
    </source>
</evidence>